<dbReference type="PANTHER" id="PTHR31945:SF63">
    <property type="entry name" value="TRANSCRIPTION FACTOR BHLH90"/>
    <property type="match status" value="1"/>
</dbReference>
<dbReference type="PROSITE" id="PS50888">
    <property type="entry name" value="BHLH"/>
    <property type="match status" value="1"/>
</dbReference>
<feature type="region of interest" description="Disordered" evidence="6">
    <location>
        <begin position="213"/>
        <end position="233"/>
    </location>
</feature>
<evidence type="ECO:0000256" key="5">
    <source>
        <dbReference type="SAM" id="Coils"/>
    </source>
</evidence>
<keyword evidence="4" id="KW-0539">Nucleus</keyword>
<evidence type="ECO:0000313" key="9">
    <source>
        <dbReference type="RefSeq" id="XP_022957495.1"/>
    </source>
</evidence>
<protein>
    <submittedName>
        <fullName evidence="9">Transcription factor ABORTED MICROSPORES</fullName>
    </submittedName>
</protein>
<evidence type="ECO:0000256" key="1">
    <source>
        <dbReference type="ARBA" id="ARBA00004123"/>
    </source>
</evidence>
<sequence length="493" mass="56297">MRGFEGALECLRALVETKVWDYCIVWRSRDDSSRFIDWVGCCCSCGSFDAGGKREAGETIPAILCKDTRFRHFRRTNACQALAQFPSTISLNSGVHGDVLISNQPMWLTSAEVSSTSSFSHELTGTRVLIPISAGIVELFATKHMPRDREVIDFVMAHCNISMEQEFDTESELDGDLNEKRLDSCTKYYSVDWPDPQPLLDFKSKLEILPSVSQSNSFPSCEGSSSGSKPSNEHHYFDSYSSLVSRGFFNQPIHRSLESKRPTPQEDLLEQQRDVVSDYSKFLQKDEAKTGGGRQGKEIYKSKNLITERRRRNKIRDRLYALRALVPNISKMDRASIIVDAINYIRELEENVKNLQNELVQLEHKDCQKNRHLKISPSEKNKDDTIYWPLVQNDQPMFILGEEKPMEVEVEVMQINERDFLIKLFCKQTQGGVVSSIEAMDSLGLQVVDVNITTFGGMVLNIFHVEANENDIQPKRLRDSLIKLTSREMRQLK</sequence>
<dbReference type="GO" id="GO:0003700">
    <property type="term" value="F:DNA-binding transcription factor activity"/>
    <property type="evidence" value="ECO:0007669"/>
    <property type="project" value="TreeGrafter"/>
</dbReference>
<comment type="subcellular location">
    <subcellularLocation>
        <location evidence="1">Nucleus</location>
    </subcellularLocation>
</comment>
<dbReference type="SUPFAM" id="SSF47459">
    <property type="entry name" value="HLH, helix-loop-helix DNA-binding domain"/>
    <property type="match status" value="1"/>
</dbReference>
<dbReference type="SMART" id="SM00353">
    <property type="entry name" value="HLH"/>
    <property type="match status" value="1"/>
</dbReference>
<keyword evidence="5" id="KW-0175">Coiled coil</keyword>
<reference evidence="9" key="1">
    <citation type="submission" date="2025-08" db="UniProtKB">
        <authorList>
            <consortium name="RefSeq"/>
        </authorList>
    </citation>
    <scope>IDENTIFICATION</scope>
    <source>
        <tissue evidence="9">Young leaves</tissue>
    </source>
</reference>
<dbReference type="CDD" id="cd04873">
    <property type="entry name" value="ACT_UUR-ACR-like"/>
    <property type="match status" value="1"/>
</dbReference>
<proteinExistence type="predicted"/>
<dbReference type="GeneID" id="111458875"/>
<dbReference type="InterPro" id="IPR051358">
    <property type="entry name" value="TF_AMS/ICE1/BHLH6-like"/>
</dbReference>
<evidence type="ECO:0000256" key="6">
    <source>
        <dbReference type="SAM" id="MobiDB-lite"/>
    </source>
</evidence>
<dbReference type="PANTHER" id="PTHR31945">
    <property type="entry name" value="TRANSCRIPTION FACTOR SCREAM2-RELATED"/>
    <property type="match status" value="1"/>
</dbReference>
<evidence type="ECO:0000313" key="8">
    <source>
        <dbReference type="Proteomes" id="UP000504609"/>
    </source>
</evidence>
<organism evidence="8 9">
    <name type="scientific">Cucurbita moschata</name>
    <name type="common">Winter crookneck squash</name>
    <name type="synonym">Cucurbita pepo var. moschata</name>
    <dbReference type="NCBI Taxonomy" id="3662"/>
    <lineage>
        <taxon>Eukaryota</taxon>
        <taxon>Viridiplantae</taxon>
        <taxon>Streptophyta</taxon>
        <taxon>Embryophyta</taxon>
        <taxon>Tracheophyta</taxon>
        <taxon>Spermatophyta</taxon>
        <taxon>Magnoliopsida</taxon>
        <taxon>eudicotyledons</taxon>
        <taxon>Gunneridae</taxon>
        <taxon>Pentapetalae</taxon>
        <taxon>rosids</taxon>
        <taxon>fabids</taxon>
        <taxon>Cucurbitales</taxon>
        <taxon>Cucurbitaceae</taxon>
        <taxon>Cucurbiteae</taxon>
        <taxon>Cucurbita</taxon>
    </lineage>
</organism>
<gene>
    <name evidence="9" type="primary">LOC111458875</name>
</gene>
<evidence type="ECO:0000256" key="4">
    <source>
        <dbReference type="ARBA" id="ARBA00023242"/>
    </source>
</evidence>
<dbReference type="Proteomes" id="UP000504609">
    <property type="component" value="Unplaced"/>
</dbReference>
<dbReference type="InterPro" id="IPR054502">
    <property type="entry name" value="bHLH-TF_ACT-like_plant"/>
</dbReference>
<dbReference type="Pfam" id="PF14215">
    <property type="entry name" value="bHLH-MYC_N"/>
    <property type="match status" value="1"/>
</dbReference>
<dbReference type="RefSeq" id="XP_022957495.1">
    <property type="nucleotide sequence ID" value="XM_023101727.1"/>
</dbReference>
<dbReference type="GO" id="GO:0005634">
    <property type="term" value="C:nucleus"/>
    <property type="evidence" value="ECO:0007669"/>
    <property type="project" value="UniProtKB-SubCell"/>
</dbReference>
<evidence type="ECO:0000259" key="7">
    <source>
        <dbReference type="PROSITE" id="PS50888"/>
    </source>
</evidence>
<dbReference type="GO" id="GO:0046983">
    <property type="term" value="F:protein dimerization activity"/>
    <property type="evidence" value="ECO:0007669"/>
    <property type="project" value="InterPro"/>
</dbReference>
<dbReference type="InterPro" id="IPR036638">
    <property type="entry name" value="HLH_DNA-bd_sf"/>
</dbReference>
<dbReference type="Pfam" id="PF22754">
    <property type="entry name" value="bHLH-TF_ACT-like_plant"/>
    <property type="match status" value="1"/>
</dbReference>
<keyword evidence="2" id="KW-0805">Transcription regulation</keyword>
<keyword evidence="8" id="KW-1185">Reference proteome</keyword>
<feature type="compositionally biased region" description="Low complexity" evidence="6">
    <location>
        <begin position="215"/>
        <end position="230"/>
    </location>
</feature>
<dbReference type="Pfam" id="PF00010">
    <property type="entry name" value="HLH"/>
    <property type="match status" value="1"/>
</dbReference>
<dbReference type="InterPro" id="IPR011598">
    <property type="entry name" value="bHLH_dom"/>
</dbReference>
<evidence type="ECO:0000256" key="2">
    <source>
        <dbReference type="ARBA" id="ARBA00023015"/>
    </source>
</evidence>
<name>A0A6J1H0Q3_CUCMO</name>
<accession>A0A6J1H0Q3</accession>
<keyword evidence="3" id="KW-0804">Transcription</keyword>
<dbReference type="GO" id="GO:0043565">
    <property type="term" value="F:sequence-specific DNA binding"/>
    <property type="evidence" value="ECO:0007669"/>
    <property type="project" value="TreeGrafter"/>
</dbReference>
<dbReference type="InterPro" id="IPR025610">
    <property type="entry name" value="MYC/MYB_N"/>
</dbReference>
<dbReference type="KEGG" id="cmos:111458875"/>
<dbReference type="Gene3D" id="4.10.280.10">
    <property type="entry name" value="Helix-loop-helix DNA-binding domain"/>
    <property type="match status" value="1"/>
</dbReference>
<feature type="coiled-coil region" evidence="5">
    <location>
        <begin position="338"/>
        <end position="365"/>
    </location>
</feature>
<feature type="domain" description="BHLH" evidence="7">
    <location>
        <begin position="299"/>
        <end position="348"/>
    </location>
</feature>
<evidence type="ECO:0000256" key="3">
    <source>
        <dbReference type="ARBA" id="ARBA00023163"/>
    </source>
</evidence>
<dbReference type="AlphaFoldDB" id="A0A6J1H0Q3"/>